<accession>A0A0S3SIX3</accession>
<protein>
    <submittedName>
        <fullName evidence="1">Uncharacterized protein</fullName>
    </submittedName>
</protein>
<dbReference type="Proteomes" id="UP000291084">
    <property type="component" value="Chromosome 7"/>
</dbReference>
<keyword evidence="2" id="KW-1185">Reference proteome</keyword>
<proteinExistence type="predicted"/>
<evidence type="ECO:0000313" key="1">
    <source>
        <dbReference type="EMBL" id="BAT92712.1"/>
    </source>
</evidence>
<dbReference type="AlphaFoldDB" id="A0A0S3SIX3"/>
<organism evidence="1 2">
    <name type="scientific">Vigna angularis var. angularis</name>
    <dbReference type="NCBI Taxonomy" id="157739"/>
    <lineage>
        <taxon>Eukaryota</taxon>
        <taxon>Viridiplantae</taxon>
        <taxon>Streptophyta</taxon>
        <taxon>Embryophyta</taxon>
        <taxon>Tracheophyta</taxon>
        <taxon>Spermatophyta</taxon>
        <taxon>Magnoliopsida</taxon>
        <taxon>eudicotyledons</taxon>
        <taxon>Gunneridae</taxon>
        <taxon>Pentapetalae</taxon>
        <taxon>rosids</taxon>
        <taxon>fabids</taxon>
        <taxon>Fabales</taxon>
        <taxon>Fabaceae</taxon>
        <taxon>Papilionoideae</taxon>
        <taxon>50 kb inversion clade</taxon>
        <taxon>NPAAA clade</taxon>
        <taxon>indigoferoid/millettioid clade</taxon>
        <taxon>Phaseoleae</taxon>
        <taxon>Vigna</taxon>
    </lineage>
</organism>
<reference evidence="1 2" key="1">
    <citation type="journal article" date="2015" name="Sci. Rep.">
        <title>The power of single molecule real-time sequencing technology in the de novo assembly of a eukaryotic genome.</title>
        <authorList>
            <person name="Sakai H."/>
            <person name="Naito K."/>
            <person name="Ogiso-Tanaka E."/>
            <person name="Takahashi Y."/>
            <person name="Iseki K."/>
            <person name="Muto C."/>
            <person name="Satou K."/>
            <person name="Teruya K."/>
            <person name="Shiroma A."/>
            <person name="Shimoji M."/>
            <person name="Hirano T."/>
            <person name="Itoh T."/>
            <person name="Kaga A."/>
            <person name="Tomooka N."/>
        </authorList>
    </citation>
    <scope>NUCLEOTIDE SEQUENCE [LARGE SCALE GENOMIC DNA]</scope>
    <source>
        <strain evidence="2">cv. Shumari</strain>
    </source>
</reference>
<evidence type="ECO:0000313" key="2">
    <source>
        <dbReference type="Proteomes" id="UP000291084"/>
    </source>
</evidence>
<gene>
    <name evidence="1" type="primary">Vigan.07G152700</name>
    <name evidence="1" type="ORF">VIGAN_07152700</name>
</gene>
<sequence>MRSVSMELEILGRHQHPDLTIPFLKAVEEIVKASKREAFLLPTQTELFARDVWSIISNSAETEQGLKYKYEIILP</sequence>
<name>A0A0S3SIX3_PHAAN</name>
<dbReference type="EMBL" id="AP015040">
    <property type="protein sequence ID" value="BAT92712.1"/>
    <property type="molecule type" value="Genomic_DNA"/>
</dbReference>